<dbReference type="AlphaFoldDB" id="A0AAU8IZW4"/>
<feature type="domain" description="STAS" evidence="1">
    <location>
        <begin position="6"/>
        <end position="117"/>
    </location>
</feature>
<organism evidence="2">
    <name type="scientific">Streptomyces tabacisoli</name>
    <dbReference type="NCBI Taxonomy" id="3156398"/>
    <lineage>
        <taxon>Bacteria</taxon>
        <taxon>Bacillati</taxon>
        <taxon>Actinomycetota</taxon>
        <taxon>Actinomycetes</taxon>
        <taxon>Kitasatosporales</taxon>
        <taxon>Streptomycetaceae</taxon>
        <taxon>Streptomyces</taxon>
    </lineage>
</organism>
<gene>
    <name evidence="2" type="ORF">ABII15_30600</name>
</gene>
<dbReference type="InterPro" id="IPR036513">
    <property type="entry name" value="STAS_dom_sf"/>
</dbReference>
<accession>A0AAU8IZW4</accession>
<dbReference type="CDD" id="cd07043">
    <property type="entry name" value="STAS_anti-anti-sigma_factors"/>
    <property type="match status" value="1"/>
</dbReference>
<dbReference type="InterPro" id="IPR058548">
    <property type="entry name" value="MlaB-like_STAS"/>
</dbReference>
<dbReference type="RefSeq" id="WP_353945501.1">
    <property type="nucleotide sequence ID" value="NZ_CP159534.1"/>
</dbReference>
<dbReference type="PROSITE" id="PS50801">
    <property type="entry name" value="STAS"/>
    <property type="match status" value="1"/>
</dbReference>
<evidence type="ECO:0000313" key="2">
    <source>
        <dbReference type="EMBL" id="XCJ74053.1"/>
    </source>
</evidence>
<evidence type="ECO:0000259" key="1">
    <source>
        <dbReference type="PROSITE" id="PS50801"/>
    </source>
</evidence>
<dbReference type="Pfam" id="PF13466">
    <property type="entry name" value="STAS_2"/>
    <property type="match status" value="1"/>
</dbReference>
<dbReference type="InterPro" id="IPR002645">
    <property type="entry name" value="STAS_dom"/>
</dbReference>
<name>A0AAU8IZW4_9ACTN</name>
<dbReference type="KEGG" id="stac:ABII15_30600"/>
<reference evidence="2" key="1">
    <citation type="submission" date="2024-06" db="EMBL/GenBank/DDBJ databases">
        <title>Streptomyces sp. strain HUAS MG91 genome sequences.</title>
        <authorList>
            <person name="Mo P."/>
        </authorList>
    </citation>
    <scope>NUCLEOTIDE SEQUENCE</scope>
    <source>
        <strain evidence="2">HUAS MG91</strain>
    </source>
</reference>
<sequence>MKSAHVEVVLDLQERIAVVHLGGDVDMEDVPDTVDAFTTALHDTSTVGTLIDLSALDFADSALVNQLLATCSGHEVKRRPLMMCGPLMPVVRRVLEITGTDMILPLAVDRREAIEWLRSAGTV</sequence>
<proteinExistence type="predicted"/>
<protein>
    <submittedName>
        <fullName evidence="2">STAS domain-containing protein</fullName>
    </submittedName>
</protein>
<dbReference type="Gene3D" id="3.30.750.24">
    <property type="entry name" value="STAS domain"/>
    <property type="match status" value="1"/>
</dbReference>
<dbReference type="EMBL" id="CP159534">
    <property type="protein sequence ID" value="XCJ74053.1"/>
    <property type="molecule type" value="Genomic_DNA"/>
</dbReference>
<dbReference type="SUPFAM" id="SSF52091">
    <property type="entry name" value="SpoIIaa-like"/>
    <property type="match status" value="1"/>
</dbReference>